<evidence type="ECO:0000256" key="3">
    <source>
        <dbReference type="ARBA" id="ARBA00022454"/>
    </source>
</evidence>
<dbReference type="EMBL" id="JABBWK010000041">
    <property type="protein sequence ID" value="KAG1898182.1"/>
    <property type="molecule type" value="Genomic_DNA"/>
</dbReference>
<dbReference type="PANTHER" id="PTHR11426">
    <property type="entry name" value="HISTONE H3"/>
    <property type="match status" value="1"/>
</dbReference>
<reference evidence="5" key="1">
    <citation type="journal article" date="2020" name="New Phytol.">
        <title>Comparative genomics reveals dynamic genome evolution in host specialist ectomycorrhizal fungi.</title>
        <authorList>
            <person name="Lofgren L.A."/>
            <person name="Nguyen N.H."/>
            <person name="Vilgalys R."/>
            <person name="Ruytinx J."/>
            <person name="Liao H.L."/>
            <person name="Branco S."/>
            <person name="Kuo A."/>
            <person name="LaButti K."/>
            <person name="Lipzen A."/>
            <person name="Andreopoulos W."/>
            <person name="Pangilinan J."/>
            <person name="Riley R."/>
            <person name="Hundley H."/>
            <person name="Na H."/>
            <person name="Barry K."/>
            <person name="Grigoriev I.V."/>
            <person name="Stajich J.E."/>
            <person name="Kennedy P.G."/>
        </authorList>
    </citation>
    <scope>NUCLEOTIDE SEQUENCE</scope>
    <source>
        <strain evidence="5">FC203</strain>
    </source>
</reference>
<dbReference type="GeneID" id="64661717"/>
<dbReference type="Gene3D" id="1.10.20.10">
    <property type="entry name" value="Histone, subunit A"/>
    <property type="match status" value="2"/>
</dbReference>
<keyword evidence="4" id="KW-0544">Nucleosome core</keyword>
<dbReference type="InterPro" id="IPR000164">
    <property type="entry name" value="Histone_H3/CENP-A"/>
</dbReference>
<evidence type="ECO:0000313" key="6">
    <source>
        <dbReference type="Proteomes" id="UP001195769"/>
    </source>
</evidence>
<dbReference type="GO" id="GO:0046982">
    <property type="term" value="F:protein heterodimerization activity"/>
    <property type="evidence" value="ECO:0007669"/>
    <property type="project" value="InterPro"/>
</dbReference>
<comment type="caution">
    <text evidence="5">The sequence shown here is derived from an EMBL/GenBank/DDBJ whole genome shotgun (WGS) entry which is preliminary data.</text>
</comment>
<sequence length="117" mass="13320">MTPQHPDNIWTDQEIGDNESLMDLDNVQTGQEIGDNESLMDVNNVQTSQEIPHVKKTHHFRPGTVALCEIRSYQKSTGLLIRKLPFQRLVLAAIHAPRVTIQPKDLALARRLRSERS</sequence>
<dbReference type="SMART" id="SM00428">
    <property type="entry name" value="H3"/>
    <property type="match status" value="1"/>
</dbReference>
<evidence type="ECO:0000256" key="1">
    <source>
        <dbReference type="ARBA" id="ARBA00004286"/>
    </source>
</evidence>
<evidence type="ECO:0000256" key="2">
    <source>
        <dbReference type="ARBA" id="ARBA00010343"/>
    </source>
</evidence>
<dbReference type="InterPro" id="IPR009072">
    <property type="entry name" value="Histone-fold"/>
</dbReference>
<dbReference type="SUPFAM" id="SSF47113">
    <property type="entry name" value="Histone-fold"/>
    <property type="match status" value="1"/>
</dbReference>
<protein>
    <submittedName>
        <fullName evidence="5">Histone-fold-containing protein</fullName>
    </submittedName>
</protein>
<gene>
    <name evidence="5" type="ORF">F5891DRAFT_1191167</name>
</gene>
<dbReference type="GO" id="GO:0000786">
    <property type="term" value="C:nucleosome"/>
    <property type="evidence" value="ECO:0007669"/>
    <property type="project" value="UniProtKB-KW"/>
</dbReference>
<dbReference type="GO" id="GO:0003677">
    <property type="term" value="F:DNA binding"/>
    <property type="evidence" value="ECO:0007669"/>
    <property type="project" value="InterPro"/>
</dbReference>
<dbReference type="Proteomes" id="UP001195769">
    <property type="component" value="Unassembled WGS sequence"/>
</dbReference>
<dbReference type="PRINTS" id="PR00622">
    <property type="entry name" value="HISTONEH3"/>
</dbReference>
<evidence type="ECO:0000313" key="5">
    <source>
        <dbReference type="EMBL" id="KAG1898182.1"/>
    </source>
</evidence>
<name>A0AAD4HIW8_9AGAM</name>
<dbReference type="RefSeq" id="XP_041223758.1">
    <property type="nucleotide sequence ID" value="XM_041367419.1"/>
</dbReference>
<keyword evidence="4" id="KW-0238">DNA-binding</keyword>
<keyword evidence="3" id="KW-0158">Chromosome</keyword>
<organism evidence="5 6">
    <name type="scientific">Suillus fuscotomentosus</name>
    <dbReference type="NCBI Taxonomy" id="1912939"/>
    <lineage>
        <taxon>Eukaryota</taxon>
        <taxon>Fungi</taxon>
        <taxon>Dikarya</taxon>
        <taxon>Basidiomycota</taxon>
        <taxon>Agaricomycotina</taxon>
        <taxon>Agaricomycetes</taxon>
        <taxon>Agaricomycetidae</taxon>
        <taxon>Boletales</taxon>
        <taxon>Suillineae</taxon>
        <taxon>Suillaceae</taxon>
        <taxon>Suillus</taxon>
    </lineage>
</organism>
<accession>A0AAD4HIW8</accession>
<comment type="similarity">
    <text evidence="2">Belongs to the histone H3 family.</text>
</comment>
<dbReference type="GO" id="GO:0030527">
    <property type="term" value="F:structural constituent of chromatin"/>
    <property type="evidence" value="ECO:0007669"/>
    <property type="project" value="InterPro"/>
</dbReference>
<comment type="subcellular location">
    <subcellularLocation>
        <location evidence="1">Chromosome</location>
    </subcellularLocation>
</comment>
<dbReference type="AlphaFoldDB" id="A0AAD4HIW8"/>
<evidence type="ECO:0000256" key="4">
    <source>
        <dbReference type="ARBA" id="ARBA00023269"/>
    </source>
</evidence>
<proteinExistence type="inferred from homology"/>
<keyword evidence="6" id="KW-1185">Reference proteome</keyword>